<reference evidence="2" key="1">
    <citation type="submission" date="2021-05" db="EMBL/GenBank/DDBJ databases">
        <title>Cloning and multi-omic analysis of chimpanzee cytomegalovirus: a resource for comparative functional genomics.</title>
        <authorList>
            <person name="Phan Q.V."/>
        </authorList>
    </citation>
    <scope>NUCLEOTIDE SEQUENCE</scope>
    <source>
        <strain evidence="2">Heberling</strain>
    </source>
</reference>
<feature type="compositionally biased region" description="Pro residues" evidence="1">
    <location>
        <begin position="202"/>
        <end position="216"/>
    </location>
</feature>
<feature type="region of interest" description="Disordered" evidence="1">
    <location>
        <begin position="365"/>
        <end position="403"/>
    </location>
</feature>
<accession>A0A8F7KB03</accession>
<organism evidence="2">
    <name type="scientific">Panine betaherpesvirus 2</name>
    <name type="common">Chimpanzee cytomegalovirus</name>
    <dbReference type="NCBI Taxonomy" id="188763"/>
    <lineage>
        <taxon>Viruses</taxon>
        <taxon>Duplodnaviria</taxon>
        <taxon>Heunggongvirae</taxon>
        <taxon>Peploviricota</taxon>
        <taxon>Herviviricetes</taxon>
        <taxon>Herpesvirales</taxon>
        <taxon>Orthoherpesviridae</taxon>
        <taxon>Betaherpesvirinae</taxon>
        <taxon>Cytomegalovirus</taxon>
        <taxon>Cytomegalovirus paninebeta2</taxon>
    </lineage>
</organism>
<feature type="region of interest" description="Disordered" evidence="1">
    <location>
        <begin position="186"/>
        <end position="309"/>
    </location>
</feature>
<sequence length="413" mass="42504">MRLWKRYRGRVVGTVRGSHGSGWGPRGPVRDTHLRMRGLGYYTRVCVCARGHAQARCWSGGRWGRGPNPGPGPPTQIPAHRATVRMRLGAFYARIRAQLAGVCVGGGWAPTTGNGGGRSVDRGARWKITRSAHKGRCVGHEVPMGGIECSRNSGGYKSRRARGSLAHSAAGSWACCGLRAAPSDPYPPPSTLPTLPRGSRIPPHPGGGWAPPPCTPHPGFALPSPLQGGGPGRRRRCDHGRTDPRIQDGGGDAVDPAADPVAARAEPGGRSGANGAGAARRGGGGGGSGGPRGASRSDGGPGVGGCAGRCPGSEPPGAVRAAGLPGSFHRLARGSGRCPGLPSPAPARVPGSLYPHPVDPPWVPLPLPAGAGRQVKPSPTPVPDPIRPPRSRNPPSCPSARPLPSLRRLLRVW</sequence>
<feature type="compositionally biased region" description="Pro residues" evidence="1">
    <location>
        <begin position="378"/>
        <end position="397"/>
    </location>
</feature>
<evidence type="ECO:0000313" key="2">
    <source>
        <dbReference type="EMBL" id="QXV67814.1"/>
    </source>
</evidence>
<proteinExistence type="predicted"/>
<feature type="compositionally biased region" description="Gly residues" evidence="1">
    <location>
        <begin position="269"/>
        <end position="292"/>
    </location>
</feature>
<feature type="compositionally biased region" description="Low complexity" evidence="1">
    <location>
        <begin position="253"/>
        <end position="263"/>
    </location>
</feature>
<name>A0A8F7KB03_9BETA</name>
<evidence type="ECO:0000256" key="1">
    <source>
        <dbReference type="SAM" id="MobiDB-lite"/>
    </source>
</evidence>
<dbReference type="EMBL" id="MZ151943">
    <property type="protein sequence ID" value="QXV67814.1"/>
    <property type="molecule type" value="Genomic_DNA"/>
</dbReference>
<protein>
    <submittedName>
        <fullName evidence="2">OKXOVU_62</fullName>
    </submittedName>
</protein>